<feature type="non-terminal residue" evidence="1">
    <location>
        <position position="196"/>
    </location>
</feature>
<name>A0A7R8WER4_9CRUS</name>
<sequence length="196" mass="23076">SKVGHLTYIRPAEVDQEFLSEVLSFTPHSKQEEGKFLDFIRRLPQPTLEQLGPFKERLLEFLYDLLGNESMSLRFRSEIVLSVWERFRVGQGVEDGIEDEEFEEVLRGIARWLFQLFLQSDDADYIESARRWALRLGDDDLLLDLKHSGITLQASYSATTWGEIFTEYELFFFCLLKTCPTLTTLTFVKCRFRNRR</sequence>
<organism evidence="1">
    <name type="scientific">Cyprideis torosa</name>
    <dbReference type="NCBI Taxonomy" id="163714"/>
    <lineage>
        <taxon>Eukaryota</taxon>
        <taxon>Metazoa</taxon>
        <taxon>Ecdysozoa</taxon>
        <taxon>Arthropoda</taxon>
        <taxon>Crustacea</taxon>
        <taxon>Oligostraca</taxon>
        <taxon>Ostracoda</taxon>
        <taxon>Podocopa</taxon>
        <taxon>Podocopida</taxon>
        <taxon>Cytherocopina</taxon>
        <taxon>Cytheroidea</taxon>
        <taxon>Cytherideidae</taxon>
        <taxon>Cyprideis</taxon>
    </lineage>
</organism>
<proteinExistence type="predicted"/>
<reference evidence="1" key="1">
    <citation type="submission" date="2020-11" db="EMBL/GenBank/DDBJ databases">
        <authorList>
            <person name="Tran Van P."/>
        </authorList>
    </citation>
    <scope>NUCLEOTIDE SEQUENCE</scope>
</reference>
<dbReference type="AlphaFoldDB" id="A0A7R8WER4"/>
<dbReference type="EMBL" id="OB661146">
    <property type="protein sequence ID" value="CAD7227447.1"/>
    <property type="molecule type" value="Genomic_DNA"/>
</dbReference>
<gene>
    <name evidence="1" type="ORF">CTOB1V02_LOCUS5354</name>
</gene>
<accession>A0A7R8WER4</accession>
<evidence type="ECO:0000313" key="1">
    <source>
        <dbReference type="EMBL" id="CAD7227447.1"/>
    </source>
</evidence>
<protein>
    <submittedName>
        <fullName evidence="1">Uncharacterized protein</fullName>
    </submittedName>
</protein>